<feature type="compositionally biased region" description="Pro residues" evidence="6">
    <location>
        <begin position="1213"/>
        <end position="1223"/>
    </location>
</feature>
<feature type="compositionally biased region" description="Low complexity" evidence="6">
    <location>
        <begin position="1015"/>
        <end position="1030"/>
    </location>
</feature>
<proteinExistence type="predicted"/>
<feature type="region of interest" description="Disordered" evidence="6">
    <location>
        <begin position="571"/>
        <end position="591"/>
    </location>
</feature>
<dbReference type="PROSITE" id="PS50026">
    <property type="entry name" value="EGF_3"/>
    <property type="match status" value="3"/>
</dbReference>
<feature type="compositionally biased region" description="Basic and acidic residues" evidence="6">
    <location>
        <begin position="1570"/>
        <end position="1582"/>
    </location>
</feature>
<feature type="compositionally biased region" description="Basic residues" evidence="6">
    <location>
        <begin position="807"/>
        <end position="819"/>
    </location>
</feature>
<feature type="compositionally biased region" description="Acidic residues" evidence="6">
    <location>
        <begin position="1384"/>
        <end position="1395"/>
    </location>
</feature>
<feature type="compositionally biased region" description="Basic residues" evidence="6">
    <location>
        <begin position="1583"/>
        <end position="1593"/>
    </location>
</feature>
<feature type="compositionally biased region" description="Low complexity" evidence="6">
    <location>
        <begin position="253"/>
        <end position="272"/>
    </location>
</feature>
<dbReference type="CDD" id="cd00054">
    <property type="entry name" value="EGF_CA"/>
    <property type="match status" value="2"/>
</dbReference>
<dbReference type="InterPro" id="IPR051022">
    <property type="entry name" value="Notch_Cell-Fate_Det"/>
</dbReference>
<feature type="region of interest" description="Disordered" evidence="6">
    <location>
        <begin position="1511"/>
        <end position="1678"/>
    </location>
</feature>
<feature type="domain" description="EGF-like" evidence="8">
    <location>
        <begin position="434"/>
        <end position="469"/>
    </location>
</feature>
<dbReference type="PANTHER" id="PTHR24049:SF22">
    <property type="entry name" value="DROSOPHILA CRUMBS HOMOLOG"/>
    <property type="match status" value="1"/>
</dbReference>
<feature type="non-terminal residue" evidence="9">
    <location>
        <position position="1"/>
    </location>
</feature>
<dbReference type="InterPro" id="IPR000742">
    <property type="entry name" value="EGF"/>
</dbReference>
<evidence type="ECO:0000313" key="9">
    <source>
        <dbReference type="EMBL" id="KAK8732993.1"/>
    </source>
</evidence>
<feature type="domain" description="EGF-like" evidence="8">
    <location>
        <begin position="471"/>
        <end position="507"/>
    </location>
</feature>
<feature type="region of interest" description="Disordered" evidence="6">
    <location>
        <begin position="203"/>
        <end position="228"/>
    </location>
</feature>
<feature type="region of interest" description="Disordered" evidence="6">
    <location>
        <begin position="781"/>
        <end position="871"/>
    </location>
</feature>
<feature type="region of interest" description="Disordered" evidence="6">
    <location>
        <begin position="1048"/>
        <end position="1097"/>
    </location>
</feature>
<dbReference type="PROSITE" id="PS00022">
    <property type="entry name" value="EGF_1"/>
    <property type="match status" value="3"/>
</dbReference>
<feature type="disulfide bond" evidence="5">
    <location>
        <begin position="459"/>
        <end position="468"/>
    </location>
</feature>
<dbReference type="Gene3D" id="2.10.25.10">
    <property type="entry name" value="Laminin"/>
    <property type="match status" value="3"/>
</dbReference>
<dbReference type="Gene3D" id="2.60.120.290">
    <property type="entry name" value="Spermadhesin, CUB domain"/>
    <property type="match status" value="1"/>
</dbReference>
<feature type="compositionally biased region" description="Polar residues" evidence="6">
    <location>
        <begin position="926"/>
        <end position="954"/>
    </location>
</feature>
<feature type="region of interest" description="Disordered" evidence="6">
    <location>
        <begin position="306"/>
        <end position="356"/>
    </location>
</feature>
<dbReference type="InterPro" id="IPR035914">
    <property type="entry name" value="Sperma_CUB_dom_sf"/>
</dbReference>
<comment type="caution">
    <text evidence="5">Lacks conserved residue(s) required for the propagation of feature annotation.</text>
</comment>
<feature type="region of interest" description="Disordered" evidence="6">
    <location>
        <begin position="884"/>
        <end position="1035"/>
    </location>
</feature>
<keyword evidence="1 5" id="KW-0245">EGF-like domain</keyword>
<feature type="compositionally biased region" description="Low complexity" evidence="6">
    <location>
        <begin position="342"/>
        <end position="356"/>
    </location>
</feature>
<dbReference type="CDD" id="cd00041">
    <property type="entry name" value="CUB"/>
    <property type="match status" value="1"/>
</dbReference>
<feature type="disulfide bond" evidence="5">
    <location>
        <begin position="423"/>
        <end position="432"/>
    </location>
</feature>
<feature type="region of interest" description="Disordered" evidence="6">
    <location>
        <begin position="1286"/>
        <end position="1478"/>
    </location>
</feature>
<keyword evidence="10" id="KW-1185">Reference proteome</keyword>
<feature type="compositionally biased region" description="Basic residues" evidence="6">
    <location>
        <begin position="1529"/>
        <end position="1539"/>
    </location>
</feature>
<feature type="compositionally biased region" description="Polar residues" evidence="6">
    <location>
        <begin position="1048"/>
        <end position="1062"/>
    </location>
</feature>
<evidence type="ECO:0000256" key="4">
    <source>
        <dbReference type="ARBA" id="ARBA00023157"/>
    </source>
</evidence>
<feature type="domain" description="CUB" evidence="7">
    <location>
        <begin position="1"/>
        <end position="76"/>
    </location>
</feature>
<dbReference type="PANTHER" id="PTHR24049">
    <property type="entry name" value="CRUMBS FAMILY MEMBER"/>
    <property type="match status" value="1"/>
</dbReference>
<sequence length="1730" mass="186629">TTSTADQDHTKHKCQKDYVEVILGKDAGESIRLCGTVSSGEVERLSYVSYGSSLTLVLHTSYHGHGRGFQASYSMGASFKQQAVVHVDSSRNKVVGMSREEGAVVGIGRIHALNFPLAPAPGVTLVQQLLAPPGHQLHLRLHHVAVLASPSRPCLQDYVEIEDWYAGRSGTVWKICKIDRSSHNEISIRSTFNTLSIREVHLGPQSSSYSETTTTTKPPSLRQPSISNMSSPFGSLSVASHRLLSSSILSSLGSLSSETSPEASKSVQSSETSSEHLMSRSINQFPTTISHNAVFYTFNDDNSSSPSVLSSPLPPSSSPEHKISSSVYPSPSSLEPERTDASPSSSPSSKPTSSISKTNWVSSVAFFSATYEVHADPGWLNRSMGVGVGSVGVRVSGVASCDPSPCLNSGRCITEGTNHSCLCTSGYTGAFCQVMWCEMSPCLWGQCHSGGSNGYICVCERGYGGPHCKDRVSPCDGDPCQSRGVCTPGNHTFKCQCHAWWEGERCEHRMLRIPFKPLSERMFEEPFWLGLMTVAIVMGCIGIIFCIKKHFAEKIEKFFAEEIERSKYGAMSPAPSRLAPLPSPTGLSPRPRPKSLFVRLNSFRKASLLSLSSTASSPQCEAPAFTFDDLLRLHKRTGGSVAATSSGSPRRSSHKCRSQTASPRADSKKILRHLVTPPVGHRAASFDEFLHLRTQIPKCSVVSEEYNHLQNVDNRTSSSVVVERTRSADIATELLRSDVGDECIPEGLIRETSLISLAPSPSKQDKRVTFAKLLDKMSKEMSSSSSDMSCNEEKSPSRIFNFGGARRSPRRSPRIRHTQRYSGSGSEDVMETPDVSSSEMTPDPPKRLLTVKSSSSPSSKTSSPQSRTKMVKISSADSLLAMIKNFGGSGRPSSNPSSPHGSEFDDSSTHASPSTTPTTPQKTPPQCKQDTLTVPGTLQVQVQSAGGSTQNSGPVITLEVPNNDQHRCLSPITELPTPVPTPVPSPLPTPCRYRPKPRTSSESNDNKDSEDTESEFSLSISVERSSSDSSGPDHRIFFTSLKSLHSLANASARSETLSPTGATVTPSSSLSSRTPSPVTSPNISPATSPKVKTKPPPLHIPNANLLHFSPEKGESSSDGACGGITIPVPMIKVEDTDNVQWDSAPRTRSQSVDVGRILQAPIITISSADDDPQSPPLPQPLIIPTLNVTLASPPALRKQYPPVPTISIEAPQPSKPPVPPPRRYPLQREKAGSLDLQPTPTITVTNMLSEVESDTDSPTSGCRRDGPSSCYLSPFLGVDLRASESNLSSSGYSSAYSPGPSRCSSNNPLCPEEPTTPSVSSIPSRPLQIPSPPPAITPPNRSKRRPLLKSPPTEIAPISTPSPLLQTDSETTDDPAASQPEADSALELDTNDECSDGVMQRNEVQKTGCMDEGEAQRQRLLLSTSHSFPKESPRLTRSPPAIVVHGSLHSESSLEDCLNEKPARLSPVSSRSESPISDSRLSVARIYPAFFGVSGKPELPYTDSDGLYDCPSSEVLHSDSHATTSPLKRLGRKRLKRSPGKGLKSLLGIGNVRPTEGITGGGVTGQNEGVKSRLEPPHWDRSPRRHSPKRRVRAQTSVDLLSSSNDSITSQSPVGSSSSPGENEEAPSHEDERLRDGSSVGGRGGRRRRPLLRGESIPSKYLTRQGSVDASGEETQEEQLMLKPSRGIEELPRHRKVSRFRNFGNQIRKKHNARLKISSHAHPAHDGTWL</sequence>
<feature type="disulfide bond" evidence="5">
    <location>
        <begin position="437"/>
        <end position="447"/>
    </location>
</feature>
<evidence type="ECO:0000256" key="1">
    <source>
        <dbReference type="ARBA" id="ARBA00022536"/>
    </source>
</evidence>
<feature type="compositionally biased region" description="Low complexity" evidence="6">
    <location>
        <begin position="891"/>
        <end position="901"/>
    </location>
</feature>
<feature type="compositionally biased region" description="Low complexity" evidence="6">
    <location>
        <begin position="852"/>
        <end position="866"/>
    </location>
</feature>
<dbReference type="GO" id="GO:0032991">
    <property type="term" value="C:protein-containing complex"/>
    <property type="evidence" value="ECO:0007669"/>
    <property type="project" value="TreeGrafter"/>
</dbReference>
<evidence type="ECO:0000256" key="3">
    <source>
        <dbReference type="ARBA" id="ARBA00022737"/>
    </source>
</evidence>
<dbReference type="Proteomes" id="UP001445076">
    <property type="component" value="Unassembled WGS sequence"/>
</dbReference>
<feature type="disulfide bond" evidence="5">
    <location>
        <begin position="497"/>
        <end position="506"/>
    </location>
</feature>
<feature type="region of interest" description="Disordered" evidence="6">
    <location>
        <begin position="253"/>
        <end position="278"/>
    </location>
</feature>
<feature type="compositionally biased region" description="Polar residues" evidence="6">
    <location>
        <begin position="1594"/>
        <end position="1606"/>
    </location>
</feature>
<dbReference type="GO" id="GO:0045197">
    <property type="term" value="P:establishment or maintenance of epithelial cell apical/basal polarity"/>
    <property type="evidence" value="ECO:0007669"/>
    <property type="project" value="TreeGrafter"/>
</dbReference>
<feature type="compositionally biased region" description="Low complexity" evidence="6">
    <location>
        <begin position="638"/>
        <end position="648"/>
    </location>
</feature>
<feature type="compositionally biased region" description="Pro residues" evidence="6">
    <location>
        <begin position="977"/>
        <end position="989"/>
    </location>
</feature>
<evidence type="ECO:0000256" key="2">
    <source>
        <dbReference type="ARBA" id="ARBA00022729"/>
    </source>
</evidence>
<evidence type="ECO:0000313" key="10">
    <source>
        <dbReference type="Proteomes" id="UP001445076"/>
    </source>
</evidence>
<dbReference type="PROSITE" id="PS01180">
    <property type="entry name" value="CUB"/>
    <property type="match status" value="1"/>
</dbReference>
<feature type="compositionally biased region" description="Low complexity" evidence="6">
    <location>
        <begin position="1286"/>
        <end position="1301"/>
    </location>
</feature>
<dbReference type="SMART" id="SM00181">
    <property type="entry name" value="EGF"/>
    <property type="match status" value="3"/>
</dbReference>
<keyword evidence="3" id="KW-0677">Repeat</keyword>
<evidence type="ECO:0000259" key="8">
    <source>
        <dbReference type="PROSITE" id="PS50026"/>
    </source>
</evidence>
<feature type="compositionally biased region" description="Polar residues" evidence="6">
    <location>
        <begin position="1359"/>
        <end position="1369"/>
    </location>
</feature>
<dbReference type="InterPro" id="IPR000859">
    <property type="entry name" value="CUB_dom"/>
</dbReference>
<keyword evidence="4 5" id="KW-1015">Disulfide bond</keyword>
<feature type="compositionally biased region" description="Polar residues" evidence="6">
    <location>
        <begin position="1236"/>
        <end position="1248"/>
    </location>
</feature>
<feature type="compositionally biased region" description="Low complexity" evidence="6">
    <location>
        <begin position="204"/>
        <end position="220"/>
    </location>
</feature>
<dbReference type="Pfam" id="PF00008">
    <property type="entry name" value="EGF"/>
    <property type="match status" value="1"/>
</dbReference>
<dbReference type="GO" id="GO:0007157">
    <property type="term" value="P:heterophilic cell-cell adhesion via plasma membrane cell adhesion molecules"/>
    <property type="evidence" value="ECO:0007669"/>
    <property type="project" value="TreeGrafter"/>
</dbReference>
<feature type="compositionally biased region" description="Low complexity" evidence="6">
    <location>
        <begin position="1063"/>
        <end position="1081"/>
    </location>
</feature>
<feature type="compositionally biased region" description="Low complexity" evidence="6">
    <location>
        <begin position="1464"/>
        <end position="1478"/>
    </location>
</feature>
<gene>
    <name evidence="9" type="ORF">OTU49_006699</name>
</gene>
<evidence type="ECO:0000259" key="7">
    <source>
        <dbReference type="PROSITE" id="PS01180"/>
    </source>
</evidence>
<dbReference type="SUPFAM" id="SSF49854">
    <property type="entry name" value="Spermadhesin, CUB domain"/>
    <property type="match status" value="2"/>
</dbReference>
<protein>
    <submittedName>
        <fullName evidence="9">Uncharacterized protein</fullName>
    </submittedName>
</protein>
<accession>A0AAW0WZG4</accession>
<dbReference type="PROSITE" id="PS01186">
    <property type="entry name" value="EGF_2"/>
    <property type="match status" value="2"/>
</dbReference>
<feature type="compositionally biased region" description="Low complexity" evidence="6">
    <location>
        <begin position="909"/>
        <end position="925"/>
    </location>
</feature>
<feature type="compositionally biased region" description="Basic and acidic residues" evidence="6">
    <location>
        <begin position="1626"/>
        <end position="1636"/>
    </location>
</feature>
<keyword evidence="2" id="KW-0732">Signal</keyword>
<feature type="compositionally biased region" description="Low complexity" evidence="6">
    <location>
        <begin position="1607"/>
        <end position="1621"/>
    </location>
</feature>
<feature type="region of interest" description="Disordered" evidence="6">
    <location>
        <begin position="638"/>
        <end position="668"/>
    </location>
</feature>
<dbReference type="GO" id="GO:0005886">
    <property type="term" value="C:plasma membrane"/>
    <property type="evidence" value="ECO:0007669"/>
    <property type="project" value="TreeGrafter"/>
</dbReference>
<dbReference type="SUPFAM" id="SSF57196">
    <property type="entry name" value="EGF/Laminin"/>
    <property type="match status" value="2"/>
</dbReference>
<name>A0AAW0WZG4_CHEQU</name>
<organism evidence="9 10">
    <name type="scientific">Cherax quadricarinatus</name>
    <name type="common">Australian red claw crayfish</name>
    <dbReference type="NCBI Taxonomy" id="27406"/>
    <lineage>
        <taxon>Eukaryota</taxon>
        <taxon>Metazoa</taxon>
        <taxon>Ecdysozoa</taxon>
        <taxon>Arthropoda</taxon>
        <taxon>Crustacea</taxon>
        <taxon>Multicrustacea</taxon>
        <taxon>Malacostraca</taxon>
        <taxon>Eumalacostraca</taxon>
        <taxon>Eucarida</taxon>
        <taxon>Decapoda</taxon>
        <taxon>Pleocyemata</taxon>
        <taxon>Astacidea</taxon>
        <taxon>Parastacoidea</taxon>
        <taxon>Parastacidae</taxon>
        <taxon>Cherax</taxon>
    </lineage>
</organism>
<comment type="caution">
    <text evidence="9">The sequence shown here is derived from an EMBL/GenBank/DDBJ whole genome shotgun (WGS) entry which is preliminary data.</text>
</comment>
<feature type="region of interest" description="Disordered" evidence="6">
    <location>
        <begin position="1204"/>
        <end position="1266"/>
    </location>
</feature>
<reference evidence="9 10" key="1">
    <citation type="journal article" date="2024" name="BMC Genomics">
        <title>Genome assembly of redclaw crayfish (Cherax quadricarinatus) provides insights into its immune adaptation and hypoxia tolerance.</title>
        <authorList>
            <person name="Liu Z."/>
            <person name="Zheng J."/>
            <person name="Li H."/>
            <person name="Fang K."/>
            <person name="Wang S."/>
            <person name="He J."/>
            <person name="Zhou D."/>
            <person name="Weng S."/>
            <person name="Chi M."/>
            <person name="Gu Z."/>
            <person name="He J."/>
            <person name="Li F."/>
            <person name="Wang M."/>
        </authorList>
    </citation>
    <scope>NUCLEOTIDE SEQUENCE [LARGE SCALE GENOMIC DNA]</scope>
    <source>
        <strain evidence="9">ZL_2023a</strain>
    </source>
</reference>
<dbReference type="EMBL" id="JARKIK010000055">
    <property type="protein sequence ID" value="KAK8732993.1"/>
    <property type="molecule type" value="Genomic_DNA"/>
</dbReference>
<evidence type="ECO:0000256" key="6">
    <source>
        <dbReference type="SAM" id="MobiDB-lite"/>
    </source>
</evidence>
<evidence type="ECO:0000256" key="5">
    <source>
        <dbReference type="PROSITE-ProRule" id="PRU00076"/>
    </source>
</evidence>
<feature type="domain" description="EGF-like" evidence="8">
    <location>
        <begin position="397"/>
        <end position="433"/>
    </location>
</feature>
<feature type="compositionally biased region" description="Low complexity" evidence="6">
    <location>
        <begin position="324"/>
        <end position="333"/>
    </location>
</feature>